<keyword evidence="4 9" id="KW-0812">Transmembrane</keyword>
<evidence type="ECO:0000256" key="1">
    <source>
        <dbReference type="ARBA" id="ARBA00004477"/>
    </source>
</evidence>
<name>A0A2H8TKD6_9HEMI</name>
<evidence type="ECO:0000313" key="10">
    <source>
        <dbReference type="EMBL" id="MBW14122.1"/>
    </source>
</evidence>
<proteinExistence type="inferred from homology"/>
<evidence type="ECO:0000256" key="8">
    <source>
        <dbReference type="ARBA" id="ARBA00045608"/>
    </source>
</evidence>
<evidence type="ECO:0000256" key="9">
    <source>
        <dbReference type="RuleBase" id="RU368033"/>
    </source>
</evidence>
<reference evidence="10" key="1">
    <citation type="submission" date="2017-10" db="EMBL/GenBank/DDBJ databases">
        <title>Transcriptome Assembly of Sugarcane Aphid Adults.</title>
        <authorList>
            <person name="Scully E.D."/>
            <person name="Palmer N.A."/>
            <person name="Geib S.M."/>
            <person name="Sarath G."/>
            <person name="Sattler S.E."/>
        </authorList>
    </citation>
    <scope>NUCLEOTIDE SEQUENCE</scope>
    <source>
        <tissue evidence="10">Whole body</tissue>
    </source>
</reference>
<dbReference type="GO" id="GO:0045047">
    <property type="term" value="P:protein targeting to ER"/>
    <property type="evidence" value="ECO:0007669"/>
    <property type="project" value="TreeGrafter"/>
</dbReference>
<dbReference type="PANTHER" id="PTHR13085:SF0">
    <property type="entry name" value="SIGNAL PEPTIDASE COMPLEX SUBUNIT 2"/>
    <property type="match status" value="1"/>
</dbReference>
<evidence type="ECO:0000256" key="3">
    <source>
        <dbReference type="ARBA" id="ARBA00017057"/>
    </source>
</evidence>
<evidence type="ECO:0000256" key="7">
    <source>
        <dbReference type="ARBA" id="ARBA00023136"/>
    </source>
</evidence>
<gene>
    <name evidence="10" type="primary">spcs2</name>
</gene>
<comment type="subcellular location">
    <subcellularLocation>
        <location evidence="1 9">Endoplasmic reticulum membrane</location>
        <topology evidence="1 9">Multi-pass membrane protein</topology>
    </subcellularLocation>
</comment>
<dbReference type="OrthoDB" id="29558at2759"/>
<dbReference type="EMBL" id="GFXV01002317">
    <property type="protein sequence ID" value="MBW14122.1"/>
    <property type="molecule type" value="Transcribed_RNA"/>
</dbReference>
<accession>A0A2H8TKD6</accession>
<evidence type="ECO:0000256" key="5">
    <source>
        <dbReference type="ARBA" id="ARBA00022824"/>
    </source>
</evidence>
<keyword evidence="6 9" id="KW-1133">Transmembrane helix</keyword>
<keyword evidence="7 9" id="KW-0472">Membrane</keyword>
<dbReference type="GO" id="GO:0005787">
    <property type="term" value="C:signal peptidase complex"/>
    <property type="evidence" value="ECO:0007669"/>
    <property type="project" value="UniProtKB-UniRule"/>
</dbReference>
<organism evidence="10">
    <name type="scientific">Melanaphis sacchari</name>
    <dbReference type="NCBI Taxonomy" id="742174"/>
    <lineage>
        <taxon>Eukaryota</taxon>
        <taxon>Metazoa</taxon>
        <taxon>Ecdysozoa</taxon>
        <taxon>Arthropoda</taxon>
        <taxon>Hexapoda</taxon>
        <taxon>Insecta</taxon>
        <taxon>Pterygota</taxon>
        <taxon>Neoptera</taxon>
        <taxon>Paraneoptera</taxon>
        <taxon>Hemiptera</taxon>
        <taxon>Sternorrhyncha</taxon>
        <taxon>Aphidomorpha</taxon>
        <taxon>Aphidoidea</taxon>
        <taxon>Aphididae</taxon>
        <taxon>Aphidini</taxon>
        <taxon>Melanaphis</taxon>
    </lineage>
</organism>
<feature type="transmembrane region" description="Helical" evidence="9">
    <location>
        <begin position="48"/>
        <end position="67"/>
    </location>
</feature>
<evidence type="ECO:0000256" key="4">
    <source>
        <dbReference type="ARBA" id="ARBA00022692"/>
    </source>
</evidence>
<dbReference type="InterPro" id="IPR009582">
    <property type="entry name" value="Spc2/SPCS2"/>
</dbReference>
<sequence length="193" mass="22257">MGKEDTNTEDKQIKINKWDYLALKNTLDDAVKEVLITKYNHVEDFSLIDYRLLICTFAVLVAGFALGWDFFNPFPKSRFVLTVCVALYFITMGAITLYTTYMEKGIFAVTLERDETGFNPDVVWEASSYIKKHTGMYYLTMVRKNATGSDIREREISKSVANYFDEEGTLCQDIVENEVTKMREAVLKSKKIE</sequence>
<dbReference type="AlphaFoldDB" id="A0A2H8TKD6"/>
<keyword evidence="5 9" id="KW-0256">Endoplasmic reticulum</keyword>
<dbReference type="GO" id="GO:0006465">
    <property type="term" value="P:signal peptide processing"/>
    <property type="evidence" value="ECO:0007669"/>
    <property type="project" value="UniProtKB-UniRule"/>
</dbReference>
<feature type="transmembrane region" description="Helical" evidence="9">
    <location>
        <begin position="79"/>
        <end position="98"/>
    </location>
</feature>
<comment type="function">
    <text evidence="8 9">Component of the signal peptidase complex (SPC) which catalyzes the cleavage of N-terminal signal sequences from nascent proteins as they are translocated into the lumen of the endoplasmic reticulum. Enhances the enzymatic activity of SPC and facilitates the interactions between different components of the translocation site.</text>
</comment>
<evidence type="ECO:0000256" key="6">
    <source>
        <dbReference type="ARBA" id="ARBA00022989"/>
    </source>
</evidence>
<dbReference type="PANTHER" id="PTHR13085">
    <property type="entry name" value="MICROSOMAL SIGNAL PEPTIDASE 25 KDA SUBUNIT"/>
    <property type="match status" value="1"/>
</dbReference>
<dbReference type="Pfam" id="PF06703">
    <property type="entry name" value="SPC25"/>
    <property type="match status" value="1"/>
</dbReference>
<comment type="similarity">
    <text evidence="2 9">Belongs to the SPCS2 family.</text>
</comment>
<evidence type="ECO:0000256" key="2">
    <source>
        <dbReference type="ARBA" id="ARBA00007324"/>
    </source>
</evidence>
<protein>
    <recommendedName>
        <fullName evidence="3 9">Signal peptidase complex subunit 2</fullName>
    </recommendedName>
</protein>
<dbReference type="GO" id="GO:0008233">
    <property type="term" value="F:peptidase activity"/>
    <property type="evidence" value="ECO:0007669"/>
    <property type="project" value="UniProtKB-UniRule"/>
</dbReference>